<comment type="caution">
    <text evidence="3">The sequence shown here is derived from an EMBL/GenBank/DDBJ whole genome shotgun (WGS) entry which is preliminary data.</text>
</comment>
<dbReference type="PANTHER" id="PTHR30441:SF4">
    <property type="entry name" value="PROTEIN ASMA"/>
    <property type="match status" value="1"/>
</dbReference>
<evidence type="ECO:0000313" key="4">
    <source>
        <dbReference type="Proteomes" id="UP000249065"/>
    </source>
</evidence>
<dbReference type="OrthoDB" id="7245203at2"/>
<gene>
    <name evidence="3" type="ORF">DOO78_12665</name>
</gene>
<evidence type="ECO:0000259" key="2">
    <source>
        <dbReference type="Pfam" id="PF05170"/>
    </source>
</evidence>
<organism evidence="3 4">
    <name type="scientific">Roseicella frigidaeris</name>
    <dbReference type="NCBI Taxonomy" id="2230885"/>
    <lineage>
        <taxon>Bacteria</taxon>
        <taxon>Pseudomonadati</taxon>
        <taxon>Pseudomonadota</taxon>
        <taxon>Alphaproteobacteria</taxon>
        <taxon>Acetobacterales</taxon>
        <taxon>Roseomonadaceae</taxon>
        <taxon>Roseicella</taxon>
    </lineage>
</organism>
<evidence type="ECO:0000256" key="1">
    <source>
        <dbReference type="SAM" id="MobiDB-lite"/>
    </source>
</evidence>
<proteinExistence type="predicted"/>
<evidence type="ECO:0000313" key="3">
    <source>
        <dbReference type="EMBL" id="RAI58543.1"/>
    </source>
</evidence>
<dbReference type="PANTHER" id="PTHR30441">
    <property type="entry name" value="DUF748 DOMAIN-CONTAINING PROTEIN"/>
    <property type="match status" value="1"/>
</dbReference>
<keyword evidence="4" id="KW-1185">Reference proteome</keyword>
<dbReference type="GO" id="GO:0005886">
    <property type="term" value="C:plasma membrane"/>
    <property type="evidence" value="ECO:0007669"/>
    <property type="project" value="TreeGrafter"/>
</dbReference>
<sequence>MLRPVLSGLSTLLWLPALGLAGYLALGHLDVAALAASRASAALGREVAIDSLRLAPGRWLQLELRGLRIANLAGGTRPEMLTLGHARLQLDLLSLVDGPPRLRAVEVEGFSLHLEHVGAGRKNWQFGPAREAGEAPAGRAGTPLLLDAALRDSEVIVRTSSGQRLRTALHRASIRTDDLESPVRIEAAGTYNDLDIALEGDLDSIARLRDVSRPYGTRLRLSSGDTRLDFTGHMEDPFDIDGADGRAELRAPTLDRLLALGGAEAAIAGGLELEGRLVHRSAVWRLSEGRGRLAGEAVTVRSAKFTEGGRGEPDAVALDLGLGRLDLNRRLAAGSRSREPEADLPLAVSASPDPRLTARITVEELLYSRLEARDVVFEGSLEPRHIAVSTLALSTSGARLRASGRVDAKGEGGVVAAEVRMEAGDVETMRRVLGLRPLPLAGRLDGWVTAQGEGERLNAAARGARVSAVLAMQQGQIAREVIEMASTDIRLLFRTPRGMVPVTCLLGMLEMRAGVGEVAPLRIRAATGQVAGTASFDLNRRQLDLVIGSLRSTTSFWALDIPVRVFGSFGDPSIRPASWSADGRARLAAGDVVAPLPPRLRDFAQRNPCFQAAAIPTAPPRSAPPPTTSRSRSR</sequence>
<accession>A0A327M8T8</accession>
<dbReference type="Proteomes" id="UP000249065">
    <property type="component" value="Unassembled WGS sequence"/>
</dbReference>
<dbReference type="AlphaFoldDB" id="A0A327M8T8"/>
<dbReference type="RefSeq" id="WP_111470159.1">
    <property type="nucleotide sequence ID" value="NZ_QLIX01000008.1"/>
</dbReference>
<dbReference type="InterPro" id="IPR052894">
    <property type="entry name" value="AsmA-related"/>
</dbReference>
<feature type="domain" description="AsmA" evidence="2">
    <location>
        <begin position="10"/>
        <end position="131"/>
    </location>
</feature>
<protein>
    <recommendedName>
        <fullName evidence="2">AsmA domain-containing protein</fullName>
    </recommendedName>
</protein>
<feature type="region of interest" description="Disordered" evidence="1">
    <location>
        <begin position="611"/>
        <end position="634"/>
    </location>
</feature>
<name>A0A327M8T8_9PROT</name>
<feature type="compositionally biased region" description="Pro residues" evidence="1">
    <location>
        <begin position="617"/>
        <end position="627"/>
    </location>
</feature>
<dbReference type="Pfam" id="PF05170">
    <property type="entry name" value="AsmA"/>
    <property type="match status" value="1"/>
</dbReference>
<dbReference type="InterPro" id="IPR007844">
    <property type="entry name" value="AsmA"/>
</dbReference>
<dbReference type="GO" id="GO:0090313">
    <property type="term" value="P:regulation of protein targeting to membrane"/>
    <property type="evidence" value="ECO:0007669"/>
    <property type="project" value="TreeGrafter"/>
</dbReference>
<dbReference type="EMBL" id="QLIX01000008">
    <property type="protein sequence ID" value="RAI58543.1"/>
    <property type="molecule type" value="Genomic_DNA"/>
</dbReference>
<reference evidence="4" key="1">
    <citation type="submission" date="2018-06" db="EMBL/GenBank/DDBJ databases">
        <authorList>
            <person name="Khan S.A."/>
        </authorList>
    </citation>
    <scope>NUCLEOTIDE SEQUENCE [LARGE SCALE GENOMIC DNA]</scope>
    <source>
        <strain evidence="4">DB-1506</strain>
    </source>
</reference>